<dbReference type="GO" id="GO:0012505">
    <property type="term" value="C:endomembrane system"/>
    <property type="evidence" value="ECO:0007669"/>
    <property type="project" value="UniProtKB-SubCell"/>
</dbReference>
<name>A0A0D1XVK6_ANEMI</name>
<dbReference type="STRING" id="47500.AF333_30290"/>
<keyword evidence="19" id="KW-1185">Reference proteome</keyword>
<dbReference type="Proteomes" id="UP000182836">
    <property type="component" value="Unassembled WGS sequence"/>
</dbReference>
<evidence type="ECO:0000256" key="4">
    <source>
        <dbReference type="ARBA" id="ARBA00013174"/>
    </source>
</evidence>
<dbReference type="InterPro" id="IPR050324">
    <property type="entry name" value="CDP-alcohol_PTase-I"/>
</dbReference>
<dbReference type="GeneID" id="42309414"/>
<proteinExistence type="inferred from homology"/>
<sequence length="162" mass="17518">MNSIRRSIPNSFTLGNLVCGIFSLTFAMNGYYKMAAFLILLAALCDVFDGKLARMLRVDSPMGVELDSLADIVSFGVAPAILVHTMHTPSPLLTLAFIAFPIAGAWRLGRFNIKPTVGYYMGIPITLAGLIVAVLALFSFSSPLLMLLLAILMVSPIRIPKL</sequence>
<evidence type="ECO:0000256" key="9">
    <source>
        <dbReference type="ARBA" id="ARBA00022989"/>
    </source>
</evidence>
<dbReference type="NCBIfam" id="TIGR00473">
    <property type="entry name" value="pssA"/>
    <property type="match status" value="1"/>
</dbReference>
<keyword evidence="10" id="KW-0443">Lipid metabolism</keyword>
<reference evidence="18 20" key="2">
    <citation type="submission" date="2016-10" db="EMBL/GenBank/DDBJ databases">
        <authorList>
            <person name="de Groot N.N."/>
        </authorList>
    </citation>
    <scope>NUCLEOTIDE SEQUENCE [LARGE SCALE GENOMIC DNA]</scope>
    <source>
        <strain evidence="18 20">DSM 2895</strain>
    </source>
</reference>
<feature type="transmembrane region" description="Helical" evidence="16">
    <location>
        <begin position="89"/>
        <end position="106"/>
    </location>
</feature>
<dbReference type="Gene3D" id="1.20.120.1760">
    <property type="match status" value="1"/>
</dbReference>
<evidence type="ECO:0000313" key="17">
    <source>
        <dbReference type="EMBL" id="KON84231.1"/>
    </source>
</evidence>
<evidence type="ECO:0000256" key="7">
    <source>
        <dbReference type="ARBA" id="ARBA00022679"/>
    </source>
</evidence>
<dbReference type="GO" id="GO:0008654">
    <property type="term" value="P:phospholipid biosynthetic process"/>
    <property type="evidence" value="ECO:0007669"/>
    <property type="project" value="UniProtKB-KW"/>
</dbReference>
<dbReference type="GO" id="GO:0016020">
    <property type="term" value="C:membrane"/>
    <property type="evidence" value="ECO:0007669"/>
    <property type="project" value="InterPro"/>
</dbReference>
<dbReference type="InterPro" id="IPR004533">
    <property type="entry name" value="CDP-diaglyc--ser_O-PTrfase"/>
</dbReference>
<comment type="similarity">
    <text evidence="3 15">Belongs to the CDP-alcohol phosphatidyltransferase class-I family.</text>
</comment>
<evidence type="ECO:0000256" key="10">
    <source>
        <dbReference type="ARBA" id="ARBA00023098"/>
    </source>
</evidence>
<evidence type="ECO:0000256" key="1">
    <source>
        <dbReference type="ARBA" id="ARBA00000287"/>
    </source>
</evidence>
<evidence type="ECO:0000256" key="2">
    <source>
        <dbReference type="ARBA" id="ARBA00004127"/>
    </source>
</evidence>
<dbReference type="PATRIC" id="fig|47500.12.peg.765"/>
<dbReference type="GO" id="GO:0003882">
    <property type="term" value="F:CDP-diacylglycerol-serine O-phosphatidyltransferase activity"/>
    <property type="evidence" value="ECO:0007669"/>
    <property type="project" value="UniProtKB-EC"/>
</dbReference>
<dbReference type="PROSITE" id="PS00379">
    <property type="entry name" value="CDP_ALCOHOL_P_TRANSF"/>
    <property type="match status" value="1"/>
</dbReference>
<evidence type="ECO:0000256" key="16">
    <source>
        <dbReference type="SAM" id="Phobius"/>
    </source>
</evidence>
<evidence type="ECO:0000256" key="14">
    <source>
        <dbReference type="ARBA" id="ARBA00032361"/>
    </source>
</evidence>
<evidence type="ECO:0000256" key="3">
    <source>
        <dbReference type="ARBA" id="ARBA00010441"/>
    </source>
</evidence>
<gene>
    <name evidence="17" type="ORF">AF333_30290</name>
    <name evidence="18" type="ORF">SAMN04487909_13140</name>
</gene>
<dbReference type="EMBL" id="FNED01000031">
    <property type="protein sequence ID" value="SDJ88530.1"/>
    <property type="molecule type" value="Genomic_DNA"/>
</dbReference>
<evidence type="ECO:0000256" key="5">
    <source>
        <dbReference type="ARBA" id="ARBA00017171"/>
    </source>
</evidence>
<evidence type="ECO:0000256" key="13">
    <source>
        <dbReference type="ARBA" id="ARBA00023264"/>
    </source>
</evidence>
<keyword evidence="11 16" id="KW-0472">Membrane</keyword>
<reference evidence="17 19" key="1">
    <citation type="submission" date="2015-07" db="EMBL/GenBank/DDBJ databases">
        <title>Fjat-14205 dsm 2895.</title>
        <authorList>
            <person name="Liu B."/>
            <person name="Wang J."/>
            <person name="Zhu Y."/>
            <person name="Liu G."/>
            <person name="Chen Q."/>
            <person name="Chen Z."/>
            <person name="Lan J."/>
            <person name="Che J."/>
            <person name="Ge C."/>
            <person name="Shi H."/>
            <person name="Pan Z."/>
            <person name="Liu X."/>
        </authorList>
    </citation>
    <scope>NUCLEOTIDE SEQUENCE [LARGE SCALE GENOMIC DNA]</scope>
    <source>
        <strain evidence="17 19">DSM 2895</strain>
    </source>
</reference>
<keyword evidence="9 16" id="KW-1133">Transmembrane helix</keyword>
<dbReference type="InterPro" id="IPR043130">
    <property type="entry name" value="CDP-OH_PTrfase_TM_dom"/>
</dbReference>
<dbReference type="InterPro" id="IPR048254">
    <property type="entry name" value="CDP_ALCOHOL_P_TRANSF_CS"/>
</dbReference>
<keyword evidence="6" id="KW-0444">Lipid biosynthesis</keyword>
<feature type="transmembrane region" description="Helical" evidence="16">
    <location>
        <begin position="118"/>
        <end position="138"/>
    </location>
</feature>
<dbReference type="InterPro" id="IPR000462">
    <property type="entry name" value="CDP-OH_P_trans"/>
</dbReference>
<keyword evidence="13" id="KW-1208">Phospholipid metabolism</keyword>
<keyword evidence="8 16" id="KW-0812">Transmembrane</keyword>
<evidence type="ECO:0000256" key="6">
    <source>
        <dbReference type="ARBA" id="ARBA00022516"/>
    </source>
</evidence>
<comment type="catalytic activity">
    <reaction evidence="1">
        <text>a CDP-1,2-diacyl-sn-glycerol + L-serine = a 1,2-diacyl-sn-glycero-3-phospho-L-serine + CMP + H(+)</text>
        <dbReference type="Rhea" id="RHEA:16913"/>
        <dbReference type="ChEBI" id="CHEBI:15378"/>
        <dbReference type="ChEBI" id="CHEBI:33384"/>
        <dbReference type="ChEBI" id="CHEBI:57262"/>
        <dbReference type="ChEBI" id="CHEBI:58332"/>
        <dbReference type="ChEBI" id="CHEBI:60377"/>
        <dbReference type="EC" id="2.7.8.8"/>
    </reaction>
</comment>
<accession>A0A0D1XVK6</accession>
<evidence type="ECO:0000313" key="20">
    <source>
        <dbReference type="Proteomes" id="UP000182836"/>
    </source>
</evidence>
<dbReference type="OrthoDB" id="9777147at2"/>
<evidence type="ECO:0000256" key="11">
    <source>
        <dbReference type="ARBA" id="ARBA00023136"/>
    </source>
</evidence>
<dbReference type="EC" id="2.7.8.8" evidence="4"/>
<dbReference type="RefSeq" id="WP_043065708.1">
    <property type="nucleotide sequence ID" value="NZ_BJOA01000096.1"/>
</dbReference>
<dbReference type="PANTHER" id="PTHR14269">
    <property type="entry name" value="CDP-DIACYLGLYCEROL--GLYCEROL-3-PHOSPHATE 3-PHOSPHATIDYLTRANSFERASE-RELATED"/>
    <property type="match status" value="1"/>
</dbReference>
<evidence type="ECO:0000256" key="8">
    <source>
        <dbReference type="ARBA" id="ARBA00022692"/>
    </source>
</evidence>
<comment type="subcellular location">
    <subcellularLocation>
        <location evidence="2">Endomembrane system</location>
        <topology evidence="2">Multi-pass membrane protein</topology>
    </subcellularLocation>
</comment>
<dbReference type="EMBL" id="LGUG01000013">
    <property type="protein sequence ID" value="KON84231.1"/>
    <property type="molecule type" value="Genomic_DNA"/>
</dbReference>
<evidence type="ECO:0000313" key="18">
    <source>
        <dbReference type="EMBL" id="SDJ88530.1"/>
    </source>
</evidence>
<dbReference type="Proteomes" id="UP000037269">
    <property type="component" value="Unassembled WGS sequence"/>
</dbReference>
<protein>
    <recommendedName>
        <fullName evidence="5">CDP-diacylglycerol--serine O-phosphatidyltransferase</fullName>
        <ecNumber evidence="4">2.7.8.8</ecNumber>
    </recommendedName>
    <alternativeName>
        <fullName evidence="14">Phosphatidylserine synthase</fullName>
    </alternativeName>
</protein>
<evidence type="ECO:0000256" key="12">
    <source>
        <dbReference type="ARBA" id="ARBA00023209"/>
    </source>
</evidence>
<evidence type="ECO:0000256" key="15">
    <source>
        <dbReference type="RuleBase" id="RU003750"/>
    </source>
</evidence>
<dbReference type="Pfam" id="PF01066">
    <property type="entry name" value="CDP-OH_P_transf"/>
    <property type="match status" value="1"/>
</dbReference>
<evidence type="ECO:0000313" key="19">
    <source>
        <dbReference type="Proteomes" id="UP000037269"/>
    </source>
</evidence>
<dbReference type="PANTHER" id="PTHR14269:SF61">
    <property type="entry name" value="CDP-DIACYLGLYCEROL--SERINE O-PHOSPHATIDYLTRANSFERASE"/>
    <property type="match status" value="1"/>
</dbReference>
<keyword evidence="12" id="KW-0594">Phospholipid biosynthesis</keyword>
<organism evidence="17 19">
    <name type="scientific">Aneurinibacillus migulanus</name>
    <name type="common">Bacillus migulanus</name>
    <dbReference type="NCBI Taxonomy" id="47500"/>
    <lineage>
        <taxon>Bacteria</taxon>
        <taxon>Bacillati</taxon>
        <taxon>Bacillota</taxon>
        <taxon>Bacilli</taxon>
        <taxon>Bacillales</taxon>
        <taxon>Paenibacillaceae</taxon>
        <taxon>Aneurinibacillus group</taxon>
        <taxon>Aneurinibacillus</taxon>
    </lineage>
</organism>
<dbReference type="AlphaFoldDB" id="A0A0D1XVK6"/>
<keyword evidence="7 15" id="KW-0808">Transferase</keyword>